<feature type="transmembrane region" description="Helical" evidence="1">
    <location>
        <begin position="17"/>
        <end position="35"/>
    </location>
</feature>
<keyword evidence="1" id="KW-1133">Transmembrane helix</keyword>
<dbReference type="Proteomes" id="UP000007174">
    <property type="component" value="Unassembled WGS sequence"/>
</dbReference>
<protein>
    <submittedName>
        <fullName evidence="3">Uncharacterized protein</fullName>
    </submittedName>
</protein>
<gene>
    <name evidence="2" type="ORF">CH063_06319</name>
    <name evidence="3" type="ORF">CH063_11963</name>
</gene>
<evidence type="ECO:0000313" key="2">
    <source>
        <dbReference type="EMBL" id="CCF34293.1"/>
    </source>
</evidence>
<dbReference type="AlphaFoldDB" id="H1VNI9"/>
<dbReference type="EMBL" id="CACQ02004937">
    <property type="protein sequence ID" value="CCF41793.1"/>
    <property type="molecule type" value="Genomic_DNA"/>
</dbReference>
<organism evidence="3 4">
    <name type="scientific">Colletotrichum higginsianum (strain IMI 349063)</name>
    <name type="common">Crucifer anthracnose fungus</name>
    <dbReference type="NCBI Taxonomy" id="759273"/>
    <lineage>
        <taxon>Eukaryota</taxon>
        <taxon>Fungi</taxon>
        <taxon>Dikarya</taxon>
        <taxon>Ascomycota</taxon>
        <taxon>Pezizomycotina</taxon>
        <taxon>Sordariomycetes</taxon>
        <taxon>Hypocreomycetidae</taxon>
        <taxon>Glomerellales</taxon>
        <taxon>Glomerellaceae</taxon>
        <taxon>Colletotrichum</taxon>
        <taxon>Colletotrichum destructivum species complex</taxon>
    </lineage>
</organism>
<proteinExistence type="predicted"/>
<reference evidence="4" key="2">
    <citation type="journal article" date="2012" name="Nat. Genet.">
        <title>Lifestyle transitions in plant pathogenic Colletotrichum fungi deciphered by genome and transcriptome analyses.</title>
        <authorList>
            <person name="O'Connell R.J."/>
            <person name="Thon M.R."/>
            <person name="Hacquard S."/>
            <person name="Amyotte S.G."/>
            <person name="Kleemann J."/>
            <person name="Torres M.F."/>
            <person name="Damm U."/>
            <person name="Buiate E.A."/>
            <person name="Epstein L."/>
            <person name="Alkan N."/>
            <person name="Altmueller J."/>
            <person name="Alvarado-Balderrama L."/>
            <person name="Bauser C.A."/>
            <person name="Becker C."/>
            <person name="Birren B.W."/>
            <person name="Chen Z."/>
            <person name="Choi J."/>
            <person name="Crouch J.A."/>
            <person name="Duvick J.P."/>
            <person name="Farman M.A."/>
            <person name="Gan P."/>
            <person name="Heiman D."/>
            <person name="Henrissat B."/>
            <person name="Howard R.J."/>
            <person name="Kabbage M."/>
            <person name="Koch C."/>
            <person name="Kracher B."/>
            <person name="Kubo Y."/>
            <person name="Law A.D."/>
            <person name="Lebrun M.-H."/>
            <person name="Lee Y.-H."/>
            <person name="Miyara I."/>
            <person name="Moore N."/>
            <person name="Neumann U."/>
            <person name="Nordstroem K."/>
            <person name="Panaccione D.G."/>
            <person name="Panstruga R."/>
            <person name="Place M."/>
            <person name="Proctor R.H."/>
            <person name="Prusky D."/>
            <person name="Rech G."/>
            <person name="Reinhardt R."/>
            <person name="Rollins J.A."/>
            <person name="Rounsley S."/>
            <person name="Schardl C.L."/>
            <person name="Schwartz D.C."/>
            <person name="Shenoy N."/>
            <person name="Shirasu K."/>
            <person name="Sikhakolli U.R."/>
            <person name="Stueber K."/>
            <person name="Sukno S.A."/>
            <person name="Sweigard J.A."/>
            <person name="Takano Y."/>
            <person name="Takahara H."/>
            <person name="Trail F."/>
            <person name="van der Does H.C."/>
            <person name="Voll L.M."/>
            <person name="Will I."/>
            <person name="Young S."/>
            <person name="Zeng Q."/>
            <person name="Zhang J."/>
            <person name="Zhou S."/>
            <person name="Dickman M.B."/>
            <person name="Schulze-Lefert P."/>
            <person name="Ver Loren van Themaat E."/>
            <person name="Ma L.-J."/>
            <person name="Vaillancourt L.J."/>
        </authorList>
    </citation>
    <scope>NUCLEOTIDE SEQUENCE [LARGE SCALE GENOMIC DNA]</scope>
    <source>
        <strain evidence="4">IMI 349063</strain>
    </source>
</reference>
<feature type="non-terminal residue" evidence="3">
    <location>
        <position position="1"/>
    </location>
</feature>
<keyword evidence="1" id="KW-0472">Membrane</keyword>
<name>H1VNI9_COLHI</name>
<accession>H1VNI9</accession>
<evidence type="ECO:0000313" key="3">
    <source>
        <dbReference type="EMBL" id="CCF41793.1"/>
    </source>
</evidence>
<dbReference type="HOGENOM" id="CLU_2694436_0_0_1"/>
<sequence>MCPKSARLRWTSKPIDFLFDFHTVVLMLYLVAYHMEVYKHRYESRVQVRSCLLLRWRKLHCCSLVWRGFTFDHF</sequence>
<reference evidence="3" key="1">
    <citation type="submission" date="2011-12" db="EMBL/GenBank/DDBJ databases">
        <title>The genome sequence of Colletotrichum higginsianum IMI 34906.</title>
        <authorList>
            <person name="Ma L.-J."/>
            <person name="O'Connell R."/>
            <person name="van Themaat E.V.L."/>
            <person name="Stueber K."/>
            <person name="Young S.K."/>
            <person name="Zeng Q."/>
            <person name="Gargeya S."/>
            <person name="Fitzgerald M."/>
            <person name="Haas B."/>
            <person name="Abouelleil A."/>
            <person name="Alvarado L."/>
            <person name="Arachchi H.M."/>
            <person name="Berlin A."/>
            <person name="Chapman S.B."/>
            <person name="Gearin G."/>
            <person name="Goldberg J."/>
            <person name="Griggs A."/>
            <person name="Gujja S."/>
            <person name="Hansen M."/>
            <person name="Heiman D."/>
            <person name="Howarth C."/>
            <person name="Larimer J."/>
            <person name="Lui A."/>
            <person name="MacDonald P.J.P."/>
            <person name="McCowen C."/>
            <person name="Montmayeur A."/>
            <person name="Murphy C."/>
            <person name="Neiman D."/>
            <person name="Pearson M."/>
            <person name="Priest M."/>
            <person name="Roberts A."/>
            <person name="Saif S."/>
            <person name="Shea T."/>
            <person name="Sisk P."/>
            <person name="Stolte C."/>
            <person name="Sykes S."/>
            <person name="Wortman J."/>
            <person name="Nusbaum C."/>
            <person name="Birren B."/>
        </authorList>
    </citation>
    <scope>NUCLEOTIDE SEQUENCE</scope>
    <source>
        <strain evidence="3">IMI 349063</strain>
    </source>
</reference>
<keyword evidence="1" id="KW-0812">Transmembrane</keyword>
<dbReference type="EMBL" id="CACQ02001086">
    <property type="protein sequence ID" value="CCF34293.1"/>
    <property type="molecule type" value="Genomic_DNA"/>
</dbReference>
<evidence type="ECO:0000256" key="1">
    <source>
        <dbReference type="SAM" id="Phobius"/>
    </source>
</evidence>
<evidence type="ECO:0000313" key="4">
    <source>
        <dbReference type="Proteomes" id="UP000007174"/>
    </source>
</evidence>